<dbReference type="Proteomes" id="UP000229970">
    <property type="component" value="Unassembled WGS sequence"/>
</dbReference>
<gene>
    <name evidence="1" type="ORF">BHC46_03670</name>
</gene>
<dbReference type="InterPro" id="IPR013467">
    <property type="entry name" value="HNH78-like"/>
</dbReference>
<evidence type="ECO:0000313" key="2">
    <source>
        <dbReference type="Proteomes" id="UP000229970"/>
    </source>
</evidence>
<sequence>MRCLVRPEKLKCLERAKRENIEWSSFITLNGGKDYKQVKEKLEEMQQKLCVYCESKLNESHIEHFKCRSKFPKEKFEWDNLFVSCTTDDHCGKYKDAPKHTKYQIDNLIKPDRDNPEDYFVFLPSGRIDKKSCLSKTDMTKADETIRVLNLNHTNLVNSRQRVYKDYYEIFTSLNESDEFMIKDETRDFEFSNIVFDMMNNIEEHKSVIDSVLSVITGEINSSKN</sequence>
<comment type="caution">
    <text evidence="1">The sequence shown here is derived from an EMBL/GenBank/DDBJ whole genome shotgun (WGS) entry which is preliminary data.</text>
</comment>
<dbReference type="InterPro" id="IPR053575">
    <property type="entry name" value="Retron_Ec78_HNH_endo"/>
</dbReference>
<organism evidence="1 2">
    <name type="scientific">Snodgrassella alvi</name>
    <dbReference type="NCBI Taxonomy" id="1196083"/>
    <lineage>
        <taxon>Bacteria</taxon>
        <taxon>Pseudomonadati</taxon>
        <taxon>Pseudomonadota</taxon>
        <taxon>Betaproteobacteria</taxon>
        <taxon>Neisseriales</taxon>
        <taxon>Neisseriaceae</taxon>
        <taxon>Snodgrassella</taxon>
    </lineage>
</organism>
<protein>
    <submittedName>
        <fullName evidence="1">TIGR02646 family protein</fullName>
    </submittedName>
</protein>
<dbReference type="NCBIfam" id="TIGR02646">
    <property type="entry name" value="retron system putative HNH endonuclease"/>
    <property type="match status" value="1"/>
</dbReference>
<evidence type="ECO:0000313" key="1">
    <source>
        <dbReference type="EMBL" id="PIT48809.1"/>
    </source>
</evidence>
<name>A0A2N9XKF4_9NEIS</name>
<proteinExistence type="predicted"/>
<dbReference type="EMBL" id="MEIP01000012">
    <property type="protein sequence ID" value="PIT48809.1"/>
    <property type="molecule type" value="Genomic_DNA"/>
</dbReference>
<dbReference type="Gene3D" id="1.10.30.50">
    <property type="match status" value="1"/>
</dbReference>
<reference evidence="1 2" key="1">
    <citation type="journal article" date="2017" name="MBio">
        <title>Type VI secretion-mediated competition in the bee gut microbiome.</title>
        <authorList>
            <person name="Steele M.I."/>
            <person name="Kwong W.K."/>
            <person name="Powell J.E."/>
            <person name="Whiteley M."/>
            <person name="Moran N.A."/>
        </authorList>
    </citation>
    <scope>NUCLEOTIDE SEQUENCE [LARGE SCALE GENOMIC DNA]</scope>
    <source>
        <strain evidence="1 2">Ruf1-X</strain>
    </source>
</reference>
<dbReference type="NCBIfam" id="NF041761">
    <property type="entry name" value="PtuB"/>
    <property type="match status" value="1"/>
</dbReference>
<dbReference type="RefSeq" id="WP_100138965.1">
    <property type="nucleotide sequence ID" value="NZ_MEIP01000012.1"/>
</dbReference>
<dbReference type="AlphaFoldDB" id="A0A2N9XKF4"/>
<accession>A0A2N9XKF4</accession>